<evidence type="ECO:0000313" key="3">
    <source>
        <dbReference type="Proteomes" id="UP000238916"/>
    </source>
</evidence>
<keyword evidence="1" id="KW-0812">Transmembrane</keyword>
<evidence type="ECO:0000256" key="1">
    <source>
        <dbReference type="SAM" id="Phobius"/>
    </source>
</evidence>
<sequence length="45" mass="4941">MKILITTGSLNRLATLPLGGIIVPYLSMVISFQNYSKYIGKPTVQ</sequence>
<name>A0A2U3LGP1_9FIRM</name>
<dbReference type="Proteomes" id="UP000238916">
    <property type="component" value="Unassembled WGS sequence"/>
</dbReference>
<keyword evidence="1" id="KW-1133">Transmembrane helix</keyword>
<reference evidence="3" key="1">
    <citation type="submission" date="2018-02" db="EMBL/GenBank/DDBJ databases">
        <authorList>
            <person name="Hausmann B."/>
        </authorList>
    </citation>
    <scope>NUCLEOTIDE SEQUENCE [LARGE SCALE GENOMIC DNA]</scope>
    <source>
        <strain evidence="3">Peat soil MAG SbF1</strain>
    </source>
</reference>
<keyword evidence="1" id="KW-0472">Membrane</keyword>
<evidence type="ECO:0000313" key="2">
    <source>
        <dbReference type="EMBL" id="SPF51111.1"/>
    </source>
</evidence>
<accession>A0A2U3LGP1</accession>
<dbReference type="EMBL" id="OMOF01000444">
    <property type="protein sequence ID" value="SPF51111.1"/>
    <property type="molecule type" value="Genomic_DNA"/>
</dbReference>
<proteinExistence type="predicted"/>
<feature type="transmembrane region" description="Helical" evidence="1">
    <location>
        <begin position="12"/>
        <end position="32"/>
    </location>
</feature>
<organism evidence="2 3">
    <name type="scientific">Candidatus Desulfosporosinus infrequens</name>
    <dbReference type="NCBI Taxonomy" id="2043169"/>
    <lineage>
        <taxon>Bacteria</taxon>
        <taxon>Bacillati</taxon>
        <taxon>Bacillota</taxon>
        <taxon>Clostridia</taxon>
        <taxon>Eubacteriales</taxon>
        <taxon>Desulfitobacteriaceae</taxon>
        <taxon>Desulfosporosinus</taxon>
    </lineage>
</organism>
<dbReference type="AlphaFoldDB" id="A0A2U3LGP1"/>
<gene>
    <name evidence="2" type="ORF">SBF1_4990007</name>
</gene>
<protein>
    <submittedName>
        <fullName evidence="2">Uncharacterized protein</fullName>
    </submittedName>
</protein>